<keyword evidence="1" id="KW-1133">Transmembrane helix</keyword>
<keyword evidence="1" id="KW-0812">Transmembrane</keyword>
<dbReference type="EMBL" id="FMUI01000002">
    <property type="protein sequence ID" value="SCX40098.1"/>
    <property type="molecule type" value="Genomic_DNA"/>
</dbReference>
<comment type="caution">
    <text evidence="2">The sequence shown here is derived from an EMBL/GenBank/DDBJ whole genome shotgun (WGS) entry which is preliminary data.</text>
</comment>
<name>A0A1G4XHC5_9ENTR</name>
<evidence type="ECO:0000313" key="2">
    <source>
        <dbReference type="EMBL" id="SCX40098.1"/>
    </source>
</evidence>
<proteinExistence type="predicted"/>
<gene>
    <name evidence="2" type="ORF">SAMN02927897_00761</name>
</gene>
<reference evidence="2 3" key="1">
    <citation type="submission" date="2016-10" db="EMBL/GenBank/DDBJ databases">
        <authorList>
            <person name="Varghese N."/>
            <person name="Submissions S."/>
        </authorList>
    </citation>
    <scope>NUCLEOTIDE SEQUENCE [LARGE SCALE GENOMIC DNA]</scope>
    <source>
        <strain evidence="2 3">CGMCC 1.12102</strain>
    </source>
</reference>
<dbReference type="AlphaFoldDB" id="A0A1G4XHC5"/>
<accession>A0A1G4XHC5</accession>
<dbReference type="Pfam" id="PF16872">
    <property type="entry name" value="putAbiC"/>
    <property type="match status" value="1"/>
</dbReference>
<dbReference type="InterPro" id="IPR031709">
    <property type="entry name" value="PutAbiC"/>
</dbReference>
<evidence type="ECO:0000313" key="3">
    <source>
        <dbReference type="Proteomes" id="UP000183569"/>
    </source>
</evidence>
<keyword evidence="1" id="KW-0472">Membrane</keyword>
<sequence>MMELSTWVLTKGNNIACSYKELIQFFVAFGTLSSVFVALYIATKNNRRDTFERNFSLLLEQHNDQLKSLLSRKDFGDKLSSILGLGSEKDLISCNKRMHQLDAYYGSYFRVLYYLLKHIDKNYYGADFLGKKRKFYTSMVRSFLGSEITLLLIINISHGNEENQYREYRRLIEKYMYLEHLILDGDTFASGCSESVRNGLMLEDSYNTENYVTGLEVLDDICKEYPISSFGNNDWKKLVLKVKDKNSNGVP</sequence>
<protein>
    <submittedName>
        <fullName evidence="2">Phage abortive infection protein</fullName>
    </submittedName>
</protein>
<evidence type="ECO:0000256" key="1">
    <source>
        <dbReference type="SAM" id="Phobius"/>
    </source>
</evidence>
<dbReference type="Proteomes" id="UP000183569">
    <property type="component" value="Unassembled WGS sequence"/>
</dbReference>
<organism evidence="2 3">
    <name type="scientific">Kosakonia sacchari</name>
    <dbReference type="NCBI Taxonomy" id="1158459"/>
    <lineage>
        <taxon>Bacteria</taxon>
        <taxon>Pseudomonadati</taxon>
        <taxon>Pseudomonadota</taxon>
        <taxon>Gammaproteobacteria</taxon>
        <taxon>Enterobacterales</taxon>
        <taxon>Enterobacteriaceae</taxon>
        <taxon>Kosakonia</taxon>
    </lineage>
</organism>
<feature type="transmembrane region" description="Helical" evidence="1">
    <location>
        <begin position="22"/>
        <end position="43"/>
    </location>
</feature>